<reference evidence="1 2" key="1">
    <citation type="submission" date="2018-03" db="EMBL/GenBank/DDBJ databases">
        <title>Whole genome sequencing of Histamine producing bacteria.</title>
        <authorList>
            <person name="Butler K."/>
        </authorList>
    </citation>
    <scope>NUCLEOTIDE SEQUENCE [LARGE SCALE GENOMIC DNA]</scope>
    <source>
        <strain evidence="1 2">DSM 19138</strain>
    </source>
</reference>
<proteinExistence type="predicted"/>
<gene>
    <name evidence="1" type="ORF">C9J01_27000</name>
</gene>
<evidence type="ECO:0000313" key="2">
    <source>
        <dbReference type="Proteomes" id="UP000241346"/>
    </source>
</evidence>
<organism evidence="1 2">
    <name type="scientific">Photobacterium rosenbergii</name>
    <dbReference type="NCBI Taxonomy" id="294936"/>
    <lineage>
        <taxon>Bacteria</taxon>
        <taxon>Pseudomonadati</taxon>
        <taxon>Pseudomonadota</taxon>
        <taxon>Gammaproteobacteria</taxon>
        <taxon>Vibrionales</taxon>
        <taxon>Vibrionaceae</taxon>
        <taxon>Photobacterium</taxon>
    </lineage>
</organism>
<dbReference type="EMBL" id="PYMB01000032">
    <property type="protein sequence ID" value="PSW05920.1"/>
    <property type="molecule type" value="Genomic_DNA"/>
</dbReference>
<name>A0A2T3N136_9GAMM</name>
<dbReference type="AlphaFoldDB" id="A0A2T3N136"/>
<evidence type="ECO:0000313" key="1">
    <source>
        <dbReference type="EMBL" id="PSW05920.1"/>
    </source>
</evidence>
<accession>A0A2T3N136</accession>
<protein>
    <submittedName>
        <fullName evidence="1">Uncharacterized protein</fullName>
    </submittedName>
</protein>
<dbReference type="Proteomes" id="UP000241346">
    <property type="component" value="Unassembled WGS sequence"/>
</dbReference>
<sequence length="63" mass="7546">MLLAVEAWRDISFVLFQRHCCRREIAGDQVLAVYTLQRDITELPMFWVGMFNRVWVDTKSRVK</sequence>
<comment type="caution">
    <text evidence="1">The sequence shown here is derived from an EMBL/GenBank/DDBJ whole genome shotgun (WGS) entry which is preliminary data.</text>
</comment>